<reference evidence="3" key="1">
    <citation type="submission" date="2018-01" db="EMBL/GenBank/DDBJ databases">
        <authorList>
            <person name="Regsiter A."/>
            <person name="William W."/>
        </authorList>
    </citation>
    <scope>NUCLEOTIDE SEQUENCE</scope>
    <source>
        <strain evidence="3">TRIP AH-1</strain>
    </source>
</reference>
<dbReference type="InterPro" id="IPR016155">
    <property type="entry name" value="Mopterin_synth/thiamin_S_b"/>
</dbReference>
<evidence type="ECO:0000259" key="2">
    <source>
        <dbReference type="Pfam" id="PF14451"/>
    </source>
</evidence>
<evidence type="ECO:0008006" key="4">
    <source>
        <dbReference type="Google" id="ProtNLM"/>
    </source>
</evidence>
<accession>A0A445MZU4</accession>
<organism evidence="3">
    <name type="scientific">uncultured Desulfobacterium sp</name>
    <dbReference type="NCBI Taxonomy" id="201089"/>
    <lineage>
        <taxon>Bacteria</taxon>
        <taxon>Pseudomonadati</taxon>
        <taxon>Thermodesulfobacteriota</taxon>
        <taxon>Desulfobacteria</taxon>
        <taxon>Desulfobacterales</taxon>
        <taxon>Desulfobacteriaceae</taxon>
        <taxon>Desulfobacterium</taxon>
        <taxon>environmental samples</taxon>
    </lineage>
</organism>
<dbReference type="AlphaFoldDB" id="A0A445MZU4"/>
<sequence>MVSVTLSFFNELKDLITARRRNSRIELRFNDKRSVKDLIESVGVPHTEVDIILVNGKSVDFRYSIHDGDSICVYPVCETEEPSGAIHLAPISRLRGRFIADTNIHDIVRYMRALGLDVYFNPSLSPRGIIDISRQEDRIILTRSKSLLKHNDAVIGFLLRRGQVEAQIRDIINRFAIRKEIKPFSRCLNCNTLLAPVDKNVIEERIPNKTRAYCDKYAICPSCDKIYWEGSHVMEMKKVIEEILKTCS</sequence>
<proteinExistence type="predicted"/>
<evidence type="ECO:0000259" key="1">
    <source>
        <dbReference type="Pfam" id="PF01927"/>
    </source>
</evidence>
<feature type="domain" description="Mut7-C RNAse" evidence="1">
    <location>
        <begin position="97"/>
        <end position="239"/>
    </location>
</feature>
<evidence type="ECO:0000313" key="3">
    <source>
        <dbReference type="EMBL" id="SPD74953.1"/>
    </source>
</evidence>
<dbReference type="InterPro" id="IPR002782">
    <property type="entry name" value="Mut7-C_RNAse_dom"/>
</dbReference>
<dbReference type="Pfam" id="PF14451">
    <property type="entry name" value="Ub-Mut7C"/>
    <property type="match status" value="1"/>
</dbReference>
<dbReference type="Gene3D" id="3.10.20.30">
    <property type="match status" value="1"/>
</dbReference>
<dbReference type="InterPro" id="IPR012675">
    <property type="entry name" value="Beta-grasp_dom_sf"/>
</dbReference>
<dbReference type="Pfam" id="PF01927">
    <property type="entry name" value="Mut7-C"/>
    <property type="match status" value="1"/>
</dbReference>
<dbReference type="PANTHER" id="PTHR39081:SF1">
    <property type="entry name" value="MUT7-C RNASE DOMAIN-CONTAINING PROTEIN"/>
    <property type="match status" value="1"/>
</dbReference>
<protein>
    <recommendedName>
        <fullName evidence="4">Twitching motility protein PilT</fullName>
    </recommendedName>
</protein>
<dbReference type="SUPFAM" id="SSF54285">
    <property type="entry name" value="MoaD/ThiS"/>
    <property type="match status" value="1"/>
</dbReference>
<dbReference type="InterPro" id="IPR027798">
    <property type="entry name" value="Ub_Mut7C"/>
</dbReference>
<dbReference type="PANTHER" id="PTHR39081">
    <property type="entry name" value="MUT7-C DOMAIN-CONTAINING PROTEIN"/>
    <property type="match status" value="1"/>
</dbReference>
<feature type="domain" description="Ubiquitin Mut7-C" evidence="2">
    <location>
        <begin position="1"/>
        <end position="78"/>
    </location>
</feature>
<gene>
    <name evidence="3" type="ORF">PITCH_A390050</name>
</gene>
<dbReference type="EMBL" id="OJIN01000180">
    <property type="protein sequence ID" value="SPD74953.1"/>
    <property type="molecule type" value="Genomic_DNA"/>
</dbReference>
<name>A0A445MZU4_9BACT</name>